<dbReference type="PANTHER" id="PTHR11800">
    <property type="entry name" value="DNA-DIRECTED RNA POLYMERASE"/>
    <property type="match status" value="1"/>
</dbReference>
<protein>
    <recommendedName>
        <fullName evidence="3">DNA-directed RNA polymerase RpoA/D/Rpb3-type domain-containing protein</fullName>
    </recommendedName>
</protein>
<name>A0A6C0I2E0_9ZZZZ</name>
<dbReference type="InterPro" id="IPR011263">
    <property type="entry name" value="DNA-dir_RNA_pol_RpoA/D/Rpb3"/>
</dbReference>
<dbReference type="Gene3D" id="3.30.1360.10">
    <property type="entry name" value="RNA polymerase, RBP11-like subunit"/>
    <property type="match status" value="3"/>
</dbReference>
<dbReference type="GO" id="GO:0006351">
    <property type="term" value="P:DNA-templated transcription"/>
    <property type="evidence" value="ECO:0007669"/>
    <property type="project" value="InterPro"/>
</dbReference>
<dbReference type="GO" id="GO:0000428">
    <property type="term" value="C:DNA-directed RNA polymerase complex"/>
    <property type="evidence" value="ECO:0007669"/>
    <property type="project" value="UniProtKB-KW"/>
</dbReference>
<evidence type="ECO:0000313" key="4">
    <source>
        <dbReference type="EMBL" id="QHT87044.1"/>
    </source>
</evidence>
<feature type="domain" description="DNA-directed RNA polymerase RpoA/D/Rpb3-type" evidence="3">
    <location>
        <begin position="23"/>
        <end position="306"/>
    </location>
</feature>
<dbReference type="AlphaFoldDB" id="A0A6C0I2E0"/>
<organism evidence="4">
    <name type="scientific">viral metagenome</name>
    <dbReference type="NCBI Taxonomy" id="1070528"/>
    <lineage>
        <taxon>unclassified sequences</taxon>
        <taxon>metagenomes</taxon>
        <taxon>organismal metagenomes</taxon>
    </lineage>
</organism>
<dbReference type="SUPFAM" id="SSF56553">
    <property type="entry name" value="Insert subdomain of RNA polymerase alpha subunit"/>
    <property type="match status" value="1"/>
</dbReference>
<accession>A0A6C0I2E0</accession>
<proteinExistence type="predicted"/>
<dbReference type="GO" id="GO:0046983">
    <property type="term" value="F:protein dimerization activity"/>
    <property type="evidence" value="ECO:0007669"/>
    <property type="project" value="InterPro"/>
</dbReference>
<evidence type="ECO:0000256" key="1">
    <source>
        <dbReference type="ARBA" id="ARBA00022478"/>
    </source>
</evidence>
<dbReference type="PANTHER" id="PTHR11800:SF2">
    <property type="entry name" value="DNA-DIRECTED RNA POLYMERASE II SUBUNIT RPB3"/>
    <property type="match status" value="1"/>
</dbReference>
<dbReference type="GO" id="GO:0003899">
    <property type="term" value="F:DNA-directed RNA polymerase activity"/>
    <property type="evidence" value="ECO:0007669"/>
    <property type="project" value="InterPro"/>
</dbReference>
<evidence type="ECO:0000259" key="3">
    <source>
        <dbReference type="SMART" id="SM00662"/>
    </source>
</evidence>
<dbReference type="InterPro" id="IPR050518">
    <property type="entry name" value="Rpo3/RPB3_RNA_Pol_subunit"/>
</dbReference>
<dbReference type="SUPFAM" id="SSF55257">
    <property type="entry name" value="RBP11-like subunits of RNA polymerase"/>
    <property type="match status" value="2"/>
</dbReference>
<dbReference type="InterPro" id="IPR036643">
    <property type="entry name" value="RNApol_insert_sf"/>
</dbReference>
<dbReference type="Pfam" id="PF01193">
    <property type="entry name" value="RNA_pol_L"/>
    <property type="match status" value="1"/>
</dbReference>
<dbReference type="EMBL" id="MN740080">
    <property type="protein sequence ID" value="QHT87044.1"/>
    <property type="molecule type" value="Genomic_DNA"/>
</dbReference>
<keyword evidence="2" id="KW-0804">Transcription</keyword>
<dbReference type="SMART" id="SM00662">
    <property type="entry name" value="RPOLD"/>
    <property type="match status" value="1"/>
</dbReference>
<evidence type="ECO:0000256" key="2">
    <source>
        <dbReference type="ARBA" id="ARBA00023163"/>
    </source>
</evidence>
<sequence length="431" mass="48486">MSSAIATSKKPIISQHNNNKESSLTFTLENCDVSVANALRRIIISDINQYVFRTFPHSENRADFTVNTTRLHNEILKQRLGCIPIHHLHTIDGFGNEYKNYVVEVDVKNETDTIRYVTTEDFKVKKAKAIEKMTGRSNDDDADDVMYEYLPEATVRKIFPPDAVSGEYIEFARLLPNLSSSNSNSGEALAFTCTLEISNAKFDGMYNVAHTCAYNCTPDIKEIDKQWRTKEKTLREGFESSGSAASSIGELVENAKKNWELLDAQRIFVPNSFDFIIETVGVYSNVQLVTKACDIMIKKCEKFLSEIEHSSETSGSGSAGGNSGNSAIEHAQELTTMKNSFRVNLIGEDYTLGKVIENYIFSNYYNKTDGIVSFCGFKKPHPHALDSYIIVSFKDEIELSKVQEHVSKVVLESISVFKSLFESFNDFKSKK</sequence>
<keyword evidence="1" id="KW-0240">DNA-directed RNA polymerase</keyword>
<dbReference type="Gene3D" id="2.170.120.12">
    <property type="entry name" value="DNA-directed RNA polymerase, insert domain"/>
    <property type="match status" value="1"/>
</dbReference>
<dbReference type="InterPro" id="IPR036603">
    <property type="entry name" value="RBP11-like"/>
</dbReference>
<reference evidence="4" key="1">
    <citation type="journal article" date="2020" name="Nature">
        <title>Giant virus diversity and host interactions through global metagenomics.</title>
        <authorList>
            <person name="Schulz F."/>
            <person name="Roux S."/>
            <person name="Paez-Espino D."/>
            <person name="Jungbluth S."/>
            <person name="Walsh D.A."/>
            <person name="Denef V.J."/>
            <person name="McMahon K.D."/>
            <person name="Konstantinidis K.T."/>
            <person name="Eloe-Fadrosh E.A."/>
            <person name="Kyrpides N.C."/>
            <person name="Woyke T."/>
        </authorList>
    </citation>
    <scope>NUCLEOTIDE SEQUENCE</scope>
    <source>
        <strain evidence="4">GVMAG-M-3300023184-18</strain>
    </source>
</reference>